<feature type="chain" id="PRO_5044552668" evidence="1">
    <location>
        <begin position="17"/>
        <end position="98"/>
    </location>
</feature>
<keyword evidence="1" id="KW-0732">Signal</keyword>
<protein>
    <submittedName>
        <fullName evidence="4">Secreted protein</fullName>
    </submittedName>
</protein>
<evidence type="ECO:0000313" key="2">
    <source>
        <dbReference type="EMBL" id="VDP11219.1"/>
    </source>
</evidence>
<feature type="signal peptide" evidence="1">
    <location>
        <begin position="1"/>
        <end position="16"/>
    </location>
</feature>
<proteinExistence type="predicted"/>
<keyword evidence="3" id="KW-1185">Reference proteome</keyword>
<name>A0A183HY28_9BILA</name>
<dbReference type="AlphaFoldDB" id="A0A183HY28"/>
<evidence type="ECO:0000313" key="3">
    <source>
        <dbReference type="Proteomes" id="UP000267606"/>
    </source>
</evidence>
<dbReference type="EMBL" id="UZAJ01039834">
    <property type="protein sequence ID" value="VDP11219.1"/>
    <property type="molecule type" value="Genomic_DNA"/>
</dbReference>
<gene>
    <name evidence="2" type="ORF">OFLC_LOCUS12390</name>
</gene>
<reference evidence="2 3" key="2">
    <citation type="submission" date="2018-11" db="EMBL/GenBank/DDBJ databases">
        <authorList>
            <consortium name="Pathogen Informatics"/>
        </authorList>
    </citation>
    <scope>NUCLEOTIDE SEQUENCE [LARGE SCALE GENOMIC DNA]</scope>
</reference>
<evidence type="ECO:0000256" key="1">
    <source>
        <dbReference type="SAM" id="SignalP"/>
    </source>
</evidence>
<dbReference type="WBParaSite" id="OFLC_0001239101-mRNA-1">
    <property type="protein sequence ID" value="OFLC_0001239101-mRNA-1"/>
    <property type="gene ID" value="OFLC_0001239101"/>
</dbReference>
<dbReference type="Proteomes" id="UP000267606">
    <property type="component" value="Unassembled WGS sequence"/>
</dbReference>
<reference evidence="4" key="1">
    <citation type="submission" date="2016-06" db="UniProtKB">
        <authorList>
            <consortium name="WormBaseParasite"/>
        </authorList>
    </citation>
    <scope>IDENTIFICATION</scope>
</reference>
<accession>A0A183HY28</accession>
<sequence length="98" mass="11797">MRRITLLFTIIYTVSAQMTFTDNWDKRALPNLFRGWQQDDLQRRKIENNFRTINEACSWNIIAEVIRELKQIYKRQNELINLIGRCNVLEHPVFVKEG</sequence>
<organism evidence="4">
    <name type="scientific">Onchocerca flexuosa</name>
    <dbReference type="NCBI Taxonomy" id="387005"/>
    <lineage>
        <taxon>Eukaryota</taxon>
        <taxon>Metazoa</taxon>
        <taxon>Ecdysozoa</taxon>
        <taxon>Nematoda</taxon>
        <taxon>Chromadorea</taxon>
        <taxon>Rhabditida</taxon>
        <taxon>Spirurina</taxon>
        <taxon>Spiruromorpha</taxon>
        <taxon>Filarioidea</taxon>
        <taxon>Onchocercidae</taxon>
        <taxon>Onchocerca</taxon>
    </lineage>
</organism>
<evidence type="ECO:0000313" key="4">
    <source>
        <dbReference type="WBParaSite" id="OFLC_0001239101-mRNA-1"/>
    </source>
</evidence>